<dbReference type="PRINTS" id="PR00364">
    <property type="entry name" value="DISEASERSIST"/>
</dbReference>
<dbReference type="SMART" id="SM00862">
    <property type="entry name" value="Trans_reg_C"/>
    <property type="match status" value="1"/>
</dbReference>
<dbReference type="PROSITE" id="PS51755">
    <property type="entry name" value="OMPR_PHOB"/>
    <property type="match status" value="1"/>
</dbReference>
<dbReference type="InterPro" id="IPR005158">
    <property type="entry name" value="BTAD"/>
</dbReference>
<proteinExistence type="inferred from homology"/>
<dbReference type="SMART" id="SM01043">
    <property type="entry name" value="BTAD"/>
    <property type="match status" value="1"/>
</dbReference>
<comment type="caution">
    <text evidence="7">The sequence shown here is derived from an EMBL/GenBank/DDBJ whole genome shotgun (WGS) entry which is preliminary data.</text>
</comment>
<feature type="domain" description="OmpR/PhoB-type" evidence="6">
    <location>
        <begin position="1"/>
        <end position="90"/>
    </location>
</feature>
<dbReference type="Gene3D" id="3.40.50.300">
    <property type="entry name" value="P-loop containing nucleotide triphosphate hydrolases"/>
    <property type="match status" value="1"/>
</dbReference>
<evidence type="ECO:0000313" key="8">
    <source>
        <dbReference type="Proteomes" id="UP000734511"/>
    </source>
</evidence>
<protein>
    <submittedName>
        <fullName evidence="7">AfsR/SARP family transcriptional regulator</fullName>
    </submittedName>
</protein>
<dbReference type="Proteomes" id="UP000734511">
    <property type="component" value="Unassembled WGS sequence"/>
</dbReference>
<accession>A0ABX0ZSZ8</accession>
<dbReference type="InterPro" id="IPR011990">
    <property type="entry name" value="TPR-like_helical_dom_sf"/>
</dbReference>
<evidence type="ECO:0000259" key="6">
    <source>
        <dbReference type="PROSITE" id="PS51755"/>
    </source>
</evidence>
<dbReference type="EMBL" id="JAATEJ010000027">
    <property type="protein sequence ID" value="NJP47118.1"/>
    <property type="molecule type" value="Genomic_DNA"/>
</dbReference>
<keyword evidence="8" id="KW-1185">Reference proteome</keyword>
<dbReference type="PANTHER" id="PTHR47691:SF3">
    <property type="entry name" value="HTH-TYPE TRANSCRIPTIONAL REGULATOR RV0890C-RELATED"/>
    <property type="match status" value="1"/>
</dbReference>
<evidence type="ECO:0000256" key="5">
    <source>
        <dbReference type="SAM" id="MobiDB-lite"/>
    </source>
</evidence>
<name>A0ABX0ZSZ8_9ACTN</name>
<dbReference type="Pfam" id="PF13191">
    <property type="entry name" value="AAA_16"/>
    <property type="match status" value="1"/>
</dbReference>
<feature type="region of interest" description="Disordered" evidence="5">
    <location>
        <begin position="236"/>
        <end position="260"/>
    </location>
</feature>
<comment type="similarity">
    <text evidence="1">Belongs to the AfsR/DnrI/RedD regulatory family.</text>
</comment>
<evidence type="ECO:0000256" key="1">
    <source>
        <dbReference type="ARBA" id="ARBA00005820"/>
    </source>
</evidence>
<dbReference type="PANTHER" id="PTHR47691">
    <property type="entry name" value="REGULATOR-RELATED"/>
    <property type="match status" value="1"/>
</dbReference>
<reference evidence="7 8" key="1">
    <citation type="submission" date="2020-03" db="EMBL/GenBank/DDBJ databases">
        <title>WGS of actinomycetes isolated from Thailand.</title>
        <authorList>
            <person name="Thawai C."/>
        </authorList>
    </citation>
    <scope>NUCLEOTIDE SEQUENCE [LARGE SCALE GENOMIC DNA]</scope>
    <source>
        <strain evidence="7 8">PRB2-1</strain>
    </source>
</reference>
<feature type="compositionally biased region" description="Pro residues" evidence="5">
    <location>
        <begin position="241"/>
        <end position="256"/>
    </location>
</feature>
<sequence>MRYSVLGVTEVRRDDGTVVPLGGVRVRALAAALAAEAGRPVGAGTLIDQVWAGDPPADATGALQALVARLRRAVGRDAVTSEPGGYRLAAGPDAVDLHTFERLVRAGEAALAAGDPRTAADTLTRGLALWRGPALADLPERAVQAARPEALHRTAQRLRVDAELALGHAADVLPELREAVLAHPLDETVHVQLITALRAAGRTADALMAYEDARTALAETLGADPGPELRALHADLLTPRDTPPPPPPPPPPPALPQPAAGNLRARLTSFVGREADLRDLRREIARARLVTLTGPGGSGKTRLAQEAAETAAGDYPDGVWLAELAPVDDPAAIPQAVLSALGRRDSHVGLAAGPLRPETYAEDPTARLLEHCARRRLLLVLDNCEHVITAAARLTAELLAACPGVTVLATSREPLGVPGEVVRPVEPLPPATAYRLFAERAAAVRPGAAPYRDDEPDAAAVREICRRLDGLPLAIELAAARLRALTPRQIADRLDDRFRLLTSGSRTVLPRQQTLRAVVDWSWDLLTDRERTTLCALSVFAGGCTLAAAEAVCGPDALETVAQLVDKSLVVADLRASGGDTAGGPHVRYRLLETIHEYAAERAAGHPAELARAARAHTVHYRDLARTADSELRGADQLRWLEVLEAELDNVRAALHRTVEAGEEADALEIALAMGWFWWLRNYRSEADAWLERVVAMAGDPPPEDPAHPLYWPRTDARMLLFFVKSDHATADQLSAPESVATARYLERAYNGSGPQSARFPGMLWPFTSYILGGTIEIRQYTETVVANCRKYGSDWELAVALMFRTHVAVDTPGGLPVADDTRAELAELTERLSDRWVSAQVRSAAGEIAMARGDYRAARAHLEAAHRLGAELGAAAEAAFLLARMGEVAYRAGDDASAERLVREADESCERYSVWDARTYVRYLQAMLLLRRGDVAQARRLCELATGHATDGTPPPVFISLLVALSARITLAEGDPGAALARAAEALRLAQAAGGTEQVVAAQLDTAAEALCAAGDSRSAAVLLAAADAVRGVLPRSLPEREVAAAVAARAAEALPERELAAAHERGAALTAQEAAELVAALAGGE</sequence>
<dbReference type="SUPFAM" id="SSF52540">
    <property type="entry name" value="P-loop containing nucleoside triphosphate hydrolases"/>
    <property type="match status" value="1"/>
</dbReference>
<dbReference type="Gene3D" id="1.25.40.10">
    <property type="entry name" value="Tetratricopeptide repeat domain"/>
    <property type="match status" value="2"/>
</dbReference>
<gene>
    <name evidence="7" type="ORF">HCN08_27490</name>
</gene>
<dbReference type="InterPro" id="IPR027417">
    <property type="entry name" value="P-loop_NTPase"/>
</dbReference>
<organism evidence="7 8">
    <name type="scientific">Actinacidiphila epipremni</name>
    <dbReference type="NCBI Taxonomy" id="2053013"/>
    <lineage>
        <taxon>Bacteria</taxon>
        <taxon>Bacillati</taxon>
        <taxon>Actinomycetota</taxon>
        <taxon>Actinomycetes</taxon>
        <taxon>Kitasatosporales</taxon>
        <taxon>Streptomycetaceae</taxon>
        <taxon>Actinacidiphila</taxon>
    </lineage>
</organism>
<keyword evidence="2" id="KW-0902">Two-component regulatory system</keyword>
<dbReference type="SUPFAM" id="SSF48452">
    <property type="entry name" value="TPR-like"/>
    <property type="match status" value="2"/>
</dbReference>
<dbReference type="InterPro" id="IPR041664">
    <property type="entry name" value="AAA_16"/>
</dbReference>
<evidence type="ECO:0000256" key="2">
    <source>
        <dbReference type="ARBA" id="ARBA00023012"/>
    </source>
</evidence>
<evidence type="ECO:0000256" key="4">
    <source>
        <dbReference type="PROSITE-ProRule" id="PRU01091"/>
    </source>
</evidence>
<dbReference type="InterPro" id="IPR016032">
    <property type="entry name" value="Sig_transdc_resp-reg_C-effctor"/>
</dbReference>
<dbReference type="Pfam" id="PF03704">
    <property type="entry name" value="BTAD"/>
    <property type="match status" value="1"/>
</dbReference>
<dbReference type="SUPFAM" id="SSF46894">
    <property type="entry name" value="C-terminal effector domain of the bipartite response regulators"/>
    <property type="match status" value="1"/>
</dbReference>
<dbReference type="CDD" id="cd15831">
    <property type="entry name" value="BTAD"/>
    <property type="match status" value="1"/>
</dbReference>
<evidence type="ECO:0000313" key="7">
    <source>
        <dbReference type="EMBL" id="NJP47118.1"/>
    </source>
</evidence>
<evidence type="ECO:0000256" key="3">
    <source>
        <dbReference type="ARBA" id="ARBA00023125"/>
    </source>
</evidence>
<feature type="DNA-binding region" description="OmpR/PhoB-type" evidence="4">
    <location>
        <begin position="1"/>
        <end position="90"/>
    </location>
</feature>
<dbReference type="InterPro" id="IPR001867">
    <property type="entry name" value="OmpR/PhoB-type_DNA-bd"/>
</dbReference>
<dbReference type="InterPro" id="IPR036388">
    <property type="entry name" value="WH-like_DNA-bd_sf"/>
</dbReference>
<dbReference type="Gene3D" id="1.10.10.10">
    <property type="entry name" value="Winged helix-like DNA-binding domain superfamily/Winged helix DNA-binding domain"/>
    <property type="match status" value="1"/>
</dbReference>
<dbReference type="RefSeq" id="WP_167985967.1">
    <property type="nucleotide sequence ID" value="NZ_JAATEJ010000027.1"/>
</dbReference>
<keyword evidence="3 4" id="KW-0238">DNA-binding</keyword>